<feature type="compositionally biased region" description="Basic and acidic residues" evidence="1">
    <location>
        <begin position="1"/>
        <end position="19"/>
    </location>
</feature>
<protein>
    <submittedName>
        <fullName evidence="2">Cupin</fullName>
    </submittedName>
</protein>
<keyword evidence="3" id="KW-1185">Reference proteome</keyword>
<proteinExistence type="predicted"/>
<dbReference type="InterPro" id="IPR011051">
    <property type="entry name" value="RmlC_Cupin_sf"/>
</dbReference>
<gene>
    <name evidence="2" type="ORF">CEY11_06375</name>
</gene>
<dbReference type="Gene3D" id="2.60.120.10">
    <property type="entry name" value="Jelly Rolls"/>
    <property type="match status" value="1"/>
</dbReference>
<sequence>MEKEKSSRVLKESDFHPEQTQHQLSGWPKQAFHVSHLREEDFTSEGFRSYTLTRDLGFAKATGGMVQAHVNRRARPYNAADVSHPHFHDTQFQMVYVLKGWVKSEFEGHGVMEMRQGSCWLQPPMIKHNVLDYSDDLEILEIIIPARYDTVNVEGSIPQPESASAS</sequence>
<dbReference type="CDD" id="cd06980">
    <property type="entry name" value="cupin_bxe_c0505"/>
    <property type="match status" value="1"/>
</dbReference>
<feature type="region of interest" description="Disordered" evidence="1">
    <location>
        <begin position="1"/>
        <end position="27"/>
    </location>
</feature>
<dbReference type="SUPFAM" id="SSF51182">
    <property type="entry name" value="RmlC-like cupins"/>
    <property type="match status" value="1"/>
</dbReference>
<comment type="caution">
    <text evidence="2">The sequence shown here is derived from an EMBL/GenBank/DDBJ whole genome shotgun (WGS) entry which is preliminary data.</text>
</comment>
<name>A0A225MTY3_9BURK</name>
<organism evidence="2 3">
    <name type="scientific">Candidimonas nitroreducens</name>
    <dbReference type="NCBI Taxonomy" id="683354"/>
    <lineage>
        <taxon>Bacteria</taxon>
        <taxon>Pseudomonadati</taxon>
        <taxon>Pseudomonadota</taxon>
        <taxon>Betaproteobacteria</taxon>
        <taxon>Burkholderiales</taxon>
        <taxon>Alcaligenaceae</taxon>
        <taxon>Candidimonas</taxon>
    </lineage>
</organism>
<evidence type="ECO:0000313" key="2">
    <source>
        <dbReference type="EMBL" id="OWT63923.1"/>
    </source>
</evidence>
<evidence type="ECO:0000256" key="1">
    <source>
        <dbReference type="SAM" id="MobiDB-lite"/>
    </source>
</evidence>
<dbReference type="RefSeq" id="WP_088602503.1">
    <property type="nucleotide sequence ID" value="NZ_NJIH01000003.1"/>
</dbReference>
<dbReference type="OrthoDB" id="6920500at2"/>
<dbReference type="InterPro" id="IPR014710">
    <property type="entry name" value="RmlC-like_jellyroll"/>
</dbReference>
<dbReference type="Proteomes" id="UP000214603">
    <property type="component" value="Unassembled WGS sequence"/>
</dbReference>
<dbReference type="EMBL" id="NJIH01000003">
    <property type="protein sequence ID" value="OWT63923.1"/>
    <property type="molecule type" value="Genomic_DNA"/>
</dbReference>
<dbReference type="AlphaFoldDB" id="A0A225MTY3"/>
<reference evidence="3" key="1">
    <citation type="submission" date="2017-06" db="EMBL/GenBank/DDBJ databases">
        <title>Herbaspirillum phytohormonus sp. nov., isolated from the root nodule of Robinia pseudoacacia in lead-zinc mine.</title>
        <authorList>
            <person name="Fan M."/>
            <person name="Lin Y."/>
        </authorList>
    </citation>
    <scope>NUCLEOTIDE SEQUENCE [LARGE SCALE GENOMIC DNA]</scope>
    <source>
        <strain evidence="3">SC-089</strain>
    </source>
</reference>
<accession>A0A225MTY3</accession>
<evidence type="ECO:0000313" key="3">
    <source>
        <dbReference type="Proteomes" id="UP000214603"/>
    </source>
</evidence>